<dbReference type="Pfam" id="PF19263">
    <property type="entry name" value="DUF5906"/>
    <property type="match status" value="1"/>
</dbReference>
<dbReference type="PATRIC" id="fig|155920.8.peg.1240"/>
<dbReference type="NCBIfam" id="TIGR01613">
    <property type="entry name" value="primase_Cterm"/>
    <property type="match status" value="1"/>
</dbReference>
<dbReference type="GO" id="GO:0016787">
    <property type="term" value="F:hydrolase activity"/>
    <property type="evidence" value="ECO:0007669"/>
    <property type="project" value="UniProtKB-KW"/>
</dbReference>
<dbReference type="Gene3D" id="3.40.50.300">
    <property type="entry name" value="P-loop containing nucleotide triphosphate hydrolases"/>
    <property type="match status" value="1"/>
</dbReference>
<evidence type="ECO:0000256" key="3">
    <source>
        <dbReference type="ARBA" id="ARBA00022840"/>
    </source>
</evidence>
<gene>
    <name evidence="5" type="ORF">D934_05205</name>
</gene>
<dbReference type="InterPro" id="IPR014818">
    <property type="entry name" value="Phage/plasmid_primase_P4_C"/>
</dbReference>
<dbReference type="PANTHER" id="PTHR35372:SF2">
    <property type="entry name" value="SF3 HELICASE DOMAIN-CONTAINING PROTEIN"/>
    <property type="match status" value="1"/>
</dbReference>
<dbReference type="AlphaFoldDB" id="A0A060HCM4"/>
<dbReference type="EMBL" id="CP006696">
    <property type="protein sequence ID" value="AIC11136.1"/>
    <property type="molecule type" value="Genomic_DNA"/>
</dbReference>
<dbReference type="InterPro" id="IPR014015">
    <property type="entry name" value="Helicase_SF3_DNA-vir"/>
</dbReference>
<evidence type="ECO:0000259" key="4">
    <source>
        <dbReference type="PROSITE" id="PS51206"/>
    </source>
</evidence>
<dbReference type="InterPro" id="IPR027417">
    <property type="entry name" value="P-loop_NTPase"/>
</dbReference>
<feature type="domain" description="SF3 helicase" evidence="4">
    <location>
        <begin position="542"/>
        <end position="701"/>
    </location>
</feature>
<keyword evidence="2" id="KW-0378">Hydrolase</keyword>
<dbReference type="SUPFAM" id="SSF52540">
    <property type="entry name" value="P-loop containing nucleoside triphosphate hydrolases"/>
    <property type="match status" value="1"/>
</dbReference>
<dbReference type="GO" id="GO:0005524">
    <property type="term" value="F:ATP binding"/>
    <property type="evidence" value="ECO:0007669"/>
    <property type="project" value="UniProtKB-KW"/>
</dbReference>
<sequence>MSDSITVLQHPVNTLAKTWRADGSVKAYDNAKFFQVEQRALNNSRELSALLTELEQNPHACVIRGAYVGDAKAAALDTEFQKGKVRRIAELYDDIPHHWMLVEIDNFYPRCRDPVADPVGSIDEFLSDQMPFGFYGADYHWQLSSSAGRPECAGKLKAHVWFWLHKPYTSAQLKAWAAVCAPGLDASVFNTVQIHYTAAPVFEAGVADPVPVRSGFVEGILEDSVLLEIDAAVLESAKTEGKPSRQHKLMAAAANDPVAVCLAKHGMIRSTGKAGELFIECPFEERHTQTSSPTSTVYYPAHTGGYAKGAFVCQHAHCHGVPQSEFLNQIGIYSEQEILEMFDVITDDPSPPAMPAVKKRVVPEALHLVTDAANAGRIAKRHGKQLMWTGNRWLVWNDRYWESDPVGAHALMADLPALIRAEAEQWRLKATDTEDGKAKNEKIAAALDAWSKKSEMGSAIETLERLLKKRLRVPQEQLDTNPWLLNCANGTVDLRTGTLKAHRPEDYITRVVPINFDPKATAPEFITTLARITCEYGESSKPLCAFLQRWFGYCATGEVREQKFAVLYGDGNNGKSTLLDLITGILGRYSGVAAPGLLTGKNGPQHPNAIADLAGRRMVTTHESGEGEVLREDFVKQATGGDTLKARYLYGEFFEFKPTHKLQLLTNHKPVIKGQDSGIWRRIMLIPFKAKFDAAEGEEIGNGKYPRDMRIAEKLAAEREGVLAWIVAGAVEWYKNGLRPPDIVLAASEDYKEEQDRVGQFIDEECETGVEKEEKLSTPMGGGLYPAYTQWCKASGVCALSKVRFLDGLKRRVPGFKKKYVDRIVEGKRHKFTVIIGVSLVNAEF</sequence>
<accession>A0A060HCM4</accession>
<dbReference type="PROSITE" id="PS51206">
    <property type="entry name" value="SF3_HELICASE_1"/>
    <property type="match status" value="1"/>
</dbReference>
<keyword evidence="1" id="KW-0547">Nucleotide-binding</keyword>
<evidence type="ECO:0000256" key="2">
    <source>
        <dbReference type="ARBA" id="ARBA00022801"/>
    </source>
</evidence>
<protein>
    <submittedName>
        <fullName evidence="5">Primase</fullName>
    </submittedName>
</protein>
<reference evidence="5 6" key="1">
    <citation type="submission" date="2013-08" db="EMBL/GenBank/DDBJ databases">
        <authorList>
            <person name="Stouthamer R."/>
            <person name="Nunney L."/>
        </authorList>
    </citation>
    <scope>NUCLEOTIDE SEQUENCE [LARGE SCALE GENOMIC DNA]</scope>
    <source>
        <strain evidence="6">ann-1</strain>
    </source>
</reference>
<dbReference type="HOGENOM" id="CLU_337050_0_0_6"/>
<evidence type="ECO:0000256" key="1">
    <source>
        <dbReference type="ARBA" id="ARBA00022741"/>
    </source>
</evidence>
<dbReference type="Pfam" id="PF08706">
    <property type="entry name" value="D5_N"/>
    <property type="match status" value="1"/>
</dbReference>
<dbReference type="PANTHER" id="PTHR35372">
    <property type="entry name" value="ATP BINDING PROTEIN-RELATED"/>
    <property type="match status" value="1"/>
</dbReference>
<dbReference type="KEGG" id="xfs:D934_05205"/>
<evidence type="ECO:0000313" key="5">
    <source>
        <dbReference type="EMBL" id="AIC11136.1"/>
    </source>
</evidence>
<proteinExistence type="predicted"/>
<dbReference type="InterPro" id="IPR051620">
    <property type="entry name" value="ORF904-like_C"/>
</dbReference>
<name>A0A060HCM4_XYLFS</name>
<dbReference type="RefSeq" id="WP_020852203.1">
    <property type="nucleotide sequence ID" value="NZ_CP006696.1"/>
</dbReference>
<dbReference type="InterPro" id="IPR045455">
    <property type="entry name" value="NrS-1_pol-like_helicase"/>
</dbReference>
<dbReference type="SMART" id="SM00885">
    <property type="entry name" value="D5_N"/>
    <property type="match status" value="1"/>
</dbReference>
<organism evidence="5 6">
    <name type="scientific">Xylella fastidiosa subsp. sandyi Ann-1</name>
    <dbReference type="NCBI Taxonomy" id="155920"/>
    <lineage>
        <taxon>Bacteria</taxon>
        <taxon>Pseudomonadati</taxon>
        <taxon>Pseudomonadota</taxon>
        <taxon>Gammaproteobacteria</taxon>
        <taxon>Lysobacterales</taxon>
        <taxon>Lysobacteraceae</taxon>
        <taxon>Xylella</taxon>
    </lineage>
</organism>
<evidence type="ECO:0000313" key="6">
    <source>
        <dbReference type="Proteomes" id="UP000027215"/>
    </source>
</evidence>
<dbReference type="Proteomes" id="UP000027215">
    <property type="component" value="Chromosome"/>
</dbReference>
<keyword evidence="3" id="KW-0067">ATP-binding</keyword>
<dbReference type="InterPro" id="IPR006500">
    <property type="entry name" value="Helicase_put_C_phage/plasmid"/>
</dbReference>